<evidence type="ECO:0000256" key="3">
    <source>
        <dbReference type="ARBA" id="ARBA00022490"/>
    </source>
</evidence>
<dbReference type="SMART" id="SM00326">
    <property type="entry name" value="SH3"/>
    <property type="match status" value="1"/>
</dbReference>
<keyword evidence="5 8" id="KW-0040">ANK repeat</keyword>
<dbReference type="SUPFAM" id="SSF48403">
    <property type="entry name" value="Ankyrin repeat"/>
    <property type="match status" value="1"/>
</dbReference>
<dbReference type="CDD" id="cd11772">
    <property type="entry name" value="SH3_OSTF1"/>
    <property type="match status" value="1"/>
</dbReference>
<evidence type="ECO:0000256" key="8">
    <source>
        <dbReference type="PROSITE-ProRule" id="PRU00023"/>
    </source>
</evidence>
<dbReference type="AlphaFoldDB" id="A0A6J1XWJ0"/>
<evidence type="ECO:0000256" key="10">
    <source>
        <dbReference type="SAM" id="MobiDB-lite"/>
    </source>
</evidence>
<dbReference type="Proteomes" id="UP001652583">
    <property type="component" value="Chromosome D4"/>
</dbReference>
<evidence type="ECO:0000256" key="4">
    <source>
        <dbReference type="ARBA" id="ARBA00022737"/>
    </source>
</evidence>
<proteinExistence type="predicted"/>
<protein>
    <recommendedName>
        <fullName evidence="7">Osteoclast-stimulating factor 1</fullName>
    </recommendedName>
</protein>
<organism evidence="12 13">
    <name type="scientific">Acinonyx jubatus</name>
    <name type="common">Cheetah</name>
    <dbReference type="NCBI Taxonomy" id="32536"/>
    <lineage>
        <taxon>Eukaryota</taxon>
        <taxon>Metazoa</taxon>
        <taxon>Chordata</taxon>
        <taxon>Craniata</taxon>
        <taxon>Vertebrata</taxon>
        <taxon>Euteleostomi</taxon>
        <taxon>Mammalia</taxon>
        <taxon>Eutheria</taxon>
        <taxon>Laurasiatheria</taxon>
        <taxon>Carnivora</taxon>
        <taxon>Feliformia</taxon>
        <taxon>Felidae</taxon>
        <taxon>Felinae</taxon>
        <taxon>Acinonyx</taxon>
    </lineage>
</organism>
<dbReference type="Gene3D" id="2.30.30.40">
    <property type="entry name" value="SH3 Domains"/>
    <property type="match status" value="1"/>
</dbReference>
<dbReference type="RefSeq" id="XP_026896823.2">
    <property type="nucleotide sequence ID" value="XM_027041022.2"/>
</dbReference>
<dbReference type="PROSITE" id="PS50002">
    <property type="entry name" value="SH3"/>
    <property type="match status" value="1"/>
</dbReference>
<dbReference type="PRINTS" id="PR00452">
    <property type="entry name" value="SH3DOMAIN"/>
</dbReference>
<dbReference type="InterPro" id="IPR036028">
    <property type="entry name" value="SH3-like_dom_sf"/>
</dbReference>
<feature type="compositionally biased region" description="Basic residues" evidence="10">
    <location>
        <begin position="47"/>
        <end position="63"/>
    </location>
</feature>
<keyword evidence="12" id="KW-1185">Reference proteome</keyword>
<dbReference type="InterPro" id="IPR001452">
    <property type="entry name" value="SH3_domain"/>
</dbReference>
<evidence type="ECO:0000256" key="5">
    <source>
        <dbReference type="ARBA" id="ARBA00023043"/>
    </source>
</evidence>
<evidence type="ECO:0000313" key="13">
    <source>
        <dbReference type="RefSeq" id="XP_026896823.2"/>
    </source>
</evidence>
<dbReference type="InterPro" id="IPR036770">
    <property type="entry name" value="Ankyrin_rpt-contain_sf"/>
</dbReference>
<evidence type="ECO:0000256" key="9">
    <source>
        <dbReference type="PROSITE-ProRule" id="PRU00192"/>
    </source>
</evidence>
<dbReference type="PROSITE" id="PS50297">
    <property type="entry name" value="ANK_REP_REGION"/>
    <property type="match status" value="1"/>
</dbReference>
<gene>
    <name evidence="13" type="primary">OSTF1</name>
</gene>
<feature type="compositionally biased region" description="Low complexity" evidence="10">
    <location>
        <begin position="69"/>
        <end position="113"/>
    </location>
</feature>
<feature type="compositionally biased region" description="Basic residues" evidence="10">
    <location>
        <begin position="159"/>
        <end position="172"/>
    </location>
</feature>
<feature type="domain" description="SH3" evidence="11">
    <location>
        <begin position="216"/>
        <end position="275"/>
    </location>
</feature>
<evidence type="ECO:0000259" key="11">
    <source>
        <dbReference type="PROSITE" id="PS50002"/>
    </source>
</evidence>
<dbReference type="Pfam" id="PF12796">
    <property type="entry name" value="Ank_2"/>
    <property type="match status" value="1"/>
</dbReference>
<dbReference type="PANTHER" id="PTHR24155">
    <property type="entry name" value="OSTEOCLAST-STIMULATING FACTOR 1"/>
    <property type="match status" value="1"/>
</dbReference>
<dbReference type="Pfam" id="PF00018">
    <property type="entry name" value="SH3_1"/>
    <property type="match status" value="1"/>
</dbReference>
<comment type="subcellular location">
    <subcellularLocation>
        <location evidence="1">Cytoplasm</location>
    </subcellularLocation>
</comment>
<reference evidence="13" key="1">
    <citation type="submission" date="2025-08" db="UniProtKB">
        <authorList>
            <consortium name="RefSeq"/>
        </authorList>
    </citation>
    <scope>IDENTIFICATION</scope>
    <source>
        <tissue evidence="13">Blood</tissue>
    </source>
</reference>
<evidence type="ECO:0000256" key="1">
    <source>
        <dbReference type="ARBA" id="ARBA00004496"/>
    </source>
</evidence>
<evidence type="ECO:0000256" key="6">
    <source>
        <dbReference type="ARBA" id="ARBA00037432"/>
    </source>
</evidence>
<evidence type="ECO:0000313" key="12">
    <source>
        <dbReference type="Proteomes" id="UP001652583"/>
    </source>
</evidence>
<keyword evidence="2 9" id="KW-0728">SH3 domain</keyword>
<evidence type="ECO:0000256" key="2">
    <source>
        <dbReference type="ARBA" id="ARBA00022443"/>
    </source>
</evidence>
<dbReference type="PROSITE" id="PS50088">
    <property type="entry name" value="ANK_REPEAT"/>
    <property type="match status" value="1"/>
</dbReference>
<dbReference type="PRINTS" id="PR01415">
    <property type="entry name" value="ANKYRIN"/>
</dbReference>
<dbReference type="PRINTS" id="PR00499">
    <property type="entry name" value="P67PHOX"/>
</dbReference>
<comment type="function">
    <text evidence="6">Induces bone resorption, acting probably through a signaling cascade which results in the secretion of factor(s) enhancing osteoclast formation and activity.</text>
</comment>
<dbReference type="KEGG" id="aju:106982975"/>
<feature type="region of interest" description="Disordered" evidence="10">
    <location>
        <begin position="1"/>
        <end position="124"/>
    </location>
</feature>
<dbReference type="Gene3D" id="1.25.40.20">
    <property type="entry name" value="Ankyrin repeat-containing domain"/>
    <property type="match status" value="1"/>
</dbReference>
<keyword evidence="3" id="KW-0963">Cytoplasm</keyword>
<dbReference type="GeneID" id="106982975"/>
<dbReference type="GO" id="GO:0007165">
    <property type="term" value="P:signal transduction"/>
    <property type="evidence" value="ECO:0007669"/>
    <property type="project" value="TreeGrafter"/>
</dbReference>
<dbReference type="GO" id="GO:0005737">
    <property type="term" value="C:cytoplasm"/>
    <property type="evidence" value="ECO:0007669"/>
    <property type="project" value="UniProtKB-SubCell"/>
</dbReference>
<dbReference type="Pfam" id="PF00023">
    <property type="entry name" value="Ank"/>
    <property type="match status" value="1"/>
</dbReference>
<dbReference type="InterPro" id="IPR002110">
    <property type="entry name" value="Ankyrin_rpt"/>
</dbReference>
<feature type="region of interest" description="Disordered" evidence="10">
    <location>
        <begin position="156"/>
        <end position="178"/>
    </location>
</feature>
<sequence>MPLLPRSYPVGGGPGSSRQPRAPSHSSRTRRRLQPRRAGAGRGGRAGLRRPGPRARVRPRKVRPFLIGGARSRASPGASLRRPPSASARSAAARAAARAARAPAAPELPAREPISARRPDGGHFLVSRPRAREARAAAGRGGARRRAALTAFASPTAKGGRRSLKAHRRTADKKKLWGPRSAGWRGVRLAFRAWSRGSAAPGSAMSKPPPKPVKPGQVKVFRALYTFEPRTPDELYFEEGDIIYITDMSDTNWWKGTSKGKTGLIPSNYVAEQAESIDNPLHEAAKRGNLSWLRECLDNRVGVNGLDKAGSTALYWACHGGHKDIVEMLFTQPNIELNQQNKLGDTALHAAAWKGYADIVHLLLEKGARTDLRNNEKKLALDMATNAACASLLKKKQGTDAVRTLSNAEEYLDDEDSD</sequence>
<keyword evidence="4" id="KW-0677">Repeat</keyword>
<dbReference type="SMART" id="SM00248">
    <property type="entry name" value="ANK"/>
    <property type="match status" value="3"/>
</dbReference>
<dbReference type="SUPFAM" id="SSF50044">
    <property type="entry name" value="SH3-domain"/>
    <property type="match status" value="1"/>
</dbReference>
<feature type="repeat" description="ANK" evidence="8">
    <location>
        <begin position="343"/>
        <end position="375"/>
    </location>
</feature>
<evidence type="ECO:0000256" key="7">
    <source>
        <dbReference type="ARBA" id="ARBA00040640"/>
    </source>
</evidence>
<dbReference type="PANTHER" id="PTHR24155:SF10">
    <property type="entry name" value="OSTEOCLAST-STIMULATING FACTOR 1"/>
    <property type="match status" value="1"/>
</dbReference>
<name>A0A6J1XWJ0_ACIJB</name>
<accession>A0A6J1XWJ0</accession>